<dbReference type="InterPro" id="IPR014433">
    <property type="entry name" value="CooC"/>
</dbReference>
<dbReference type="AlphaFoldDB" id="A0A7C3SKV5"/>
<comment type="caution">
    <text evidence="4">The sequence shown here is derived from an EMBL/GenBank/DDBJ whole genome shotgun (WGS) entry which is preliminary data.</text>
</comment>
<dbReference type="GO" id="GO:0009898">
    <property type="term" value="C:cytoplasmic side of plasma membrane"/>
    <property type="evidence" value="ECO:0007669"/>
    <property type="project" value="TreeGrafter"/>
</dbReference>
<dbReference type="PIRSF" id="PIRSF005647">
    <property type="entry name" value="CooC"/>
    <property type="match status" value="1"/>
</dbReference>
<dbReference type="GO" id="GO:0016887">
    <property type="term" value="F:ATP hydrolysis activity"/>
    <property type="evidence" value="ECO:0007669"/>
    <property type="project" value="TreeGrafter"/>
</dbReference>
<evidence type="ECO:0000256" key="1">
    <source>
        <dbReference type="ARBA" id="ARBA00022741"/>
    </source>
</evidence>
<gene>
    <name evidence="4" type="ORF">ENV88_02710</name>
</gene>
<name>A0A7C3SKV5_THEPE</name>
<dbReference type="Gene3D" id="3.40.50.300">
    <property type="entry name" value="P-loop containing nucleotide triphosphate hydrolases"/>
    <property type="match status" value="1"/>
</dbReference>
<dbReference type="SUPFAM" id="SSF52540">
    <property type="entry name" value="P-loop containing nucleoside triphosphate hydrolases"/>
    <property type="match status" value="1"/>
</dbReference>
<keyword evidence="4" id="KW-0418">Kinase</keyword>
<evidence type="ECO:0000313" key="4">
    <source>
        <dbReference type="EMBL" id="HGB24952.1"/>
    </source>
</evidence>
<dbReference type="InterPro" id="IPR050625">
    <property type="entry name" value="ParA/MinD_ATPase"/>
</dbReference>
<dbReference type="GO" id="GO:0005524">
    <property type="term" value="F:ATP binding"/>
    <property type="evidence" value="ECO:0007669"/>
    <property type="project" value="UniProtKB-KW"/>
</dbReference>
<protein>
    <submittedName>
        <fullName evidence="4">Adenylyl-sulfate kinase</fullName>
        <ecNumber evidence="4">2.7.1.25</ecNumber>
    </submittedName>
</protein>
<dbReference type="EC" id="2.7.1.25" evidence="4"/>
<dbReference type="InterPro" id="IPR002586">
    <property type="entry name" value="CobQ/CobB/MinD/ParA_Nub-bd_dom"/>
</dbReference>
<dbReference type="Pfam" id="PF01656">
    <property type="entry name" value="CbiA"/>
    <property type="match status" value="1"/>
</dbReference>
<keyword evidence="2" id="KW-0067">ATP-binding</keyword>
<dbReference type="GO" id="GO:0005829">
    <property type="term" value="C:cytosol"/>
    <property type="evidence" value="ECO:0007669"/>
    <property type="project" value="TreeGrafter"/>
</dbReference>
<sequence>MKVIITGKGGTGKTSIAAALSLQLSESGYRVLVLDADSFPNIARSFGLPPETLDSIVPLARNEELIRERTGAAPGDGWGLLFSLTPRVDDIAERYGIEVNGNLRLVVVGGIEQPKEGCMCPALALAKAFLRHVLLTSQDVVIVDSEAGLEAMGRGLAERFDMNMCVAEPTLKALEACARIIEMSEQLNIKERVLIVNKVKDLRILEKLLSSFLESYDVPFFSIRYDPRLEEIEQRGASISESRDSTFWCDVSRVAKYVIASMRWEKCVKAR</sequence>
<dbReference type="PANTHER" id="PTHR43384:SF6">
    <property type="entry name" value="SEPTUM SITE-DETERMINING PROTEIN MIND HOMOLOG, CHLOROPLASTIC"/>
    <property type="match status" value="1"/>
</dbReference>
<dbReference type="GO" id="GO:0004020">
    <property type="term" value="F:adenylylsulfate kinase activity"/>
    <property type="evidence" value="ECO:0007669"/>
    <property type="project" value="UniProtKB-EC"/>
</dbReference>
<dbReference type="GO" id="GO:0051782">
    <property type="term" value="P:negative regulation of cell division"/>
    <property type="evidence" value="ECO:0007669"/>
    <property type="project" value="TreeGrafter"/>
</dbReference>
<feature type="domain" description="CobQ/CobB/MinD/ParA nucleotide binding" evidence="3">
    <location>
        <begin position="3"/>
        <end position="238"/>
    </location>
</feature>
<dbReference type="EMBL" id="DTIB01000065">
    <property type="protein sequence ID" value="HGB24952.1"/>
    <property type="molecule type" value="Genomic_DNA"/>
</dbReference>
<evidence type="ECO:0000259" key="3">
    <source>
        <dbReference type="Pfam" id="PF01656"/>
    </source>
</evidence>
<organism evidence="4">
    <name type="scientific">Thermofilum pendens</name>
    <dbReference type="NCBI Taxonomy" id="2269"/>
    <lineage>
        <taxon>Archaea</taxon>
        <taxon>Thermoproteota</taxon>
        <taxon>Thermoprotei</taxon>
        <taxon>Thermofilales</taxon>
        <taxon>Thermofilaceae</taxon>
        <taxon>Thermofilum</taxon>
    </lineage>
</organism>
<dbReference type="PANTHER" id="PTHR43384">
    <property type="entry name" value="SEPTUM SITE-DETERMINING PROTEIN MIND HOMOLOG, CHLOROPLASTIC-RELATED"/>
    <property type="match status" value="1"/>
</dbReference>
<reference evidence="4" key="1">
    <citation type="journal article" date="2020" name="mSystems">
        <title>Genome- and Community-Level Interaction Insights into Carbon Utilization and Element Cycling Functions of Hydrothermarchaeota in Hydrothermal Sediment.</title>
        <authorList>
            <person name="Zhou Z."/>
            <person name="Liu Y."/>
            <person name="Xu W."/>
            <person name="Pan J."/>
            <person name="Luo Z.H."/>
            <person name="Li M."/>
        </authorList>
    </citation>
    <scope>NUCLEOTIDE SEQUENCE [LARGE SCALE GENOMIC DNA]</scope>
    <source>
        <strain evidence="4">SpSt-8</strain>
    </source>
</reference>
<keyword evidence="4" id="KW-0808">Transferase</keyword>
<keyword evidence="1" id="KW-0547">Nucleotide-binding</keyword>
<accession>A0A7C3SKV5</accession>
<evidence type="ECO:0000256" key="2">
    <source>
        <dbReference type="ARBA" id="ARBA00022840"/>
    </source>
</evidence>
<dbReference type="InterPro" id="IPR027417">
    <property type="entry name" value="P-loop_NTPase"/>
</dbReference>
<proteinExistence type="predicted"/>